<protein>
    <recommendedName>
        <fullName evidence="3">Phosphoribosyl transferase</fullName>
    </recommendedName>
</protein>
<evidence type="ECO:0000313" key="2">
    <source>
        <dbReference type="Proteomes" id="UP000199109"/>
    </source>
</evidence>
<name>A0A1G7CUQ8_9FLAO</name>
<keyword evidence="2" id="KW-1185">Reference proteome</keyword>
<dbReference type="InterPro" id="IPR029058">
    <property type="entry name" value="AB_hydrolase_fold"/>
</dbReference>
<accession>A0A1G7CUQ8</accession>
<dbReference type="Gene3D" id="3.40.50.1820">
    <property type="entry name" value="alpha/beta hydrolase"/>
    <property type="match status" value="1"/>
</dbReference>
<organism evidence="1 2">
    <name type="scientific">Pricia antarctica</name>
    <dbReference type="NCBI Taxonomy" id="641691"/>
    <lineage>
        <taxon>Bacteria</taxon>
        <taxon>Pseudomonadati</taxon>
        <taxon>Bacteroidota</taxon>
        <taxon>Flavobacteriia</taxon>
        <taxon>Flavobacteriales</taxon>
        <taxon>Flavobacteriaceae</taxon>
        <taxon>Pricia</taxon>
    </lineage>
</organism>
<gene>
    <name evidence="1" type="ORF">SAMN05421636_10540</name>
</gene>
<dbReference type="Proteomes" id="UP000199109">
    <property type="component" value="Unassembled WGS sequence"/>
</dbReference>
<evidence type="ECO:0000313" key="1">
    <source>
        <dbReference type="EMBL" id="SDE43047.1"/>
    </source>
</evidence>
<proteinExistence type="predicted"/>
<dbReference type="AlphaFoldDB" id="A0A1G7CUQ8"/>
<reference evidence="1 2" key="1">
    <citation type="submission" date="2016-10" db="EMBL/GenBank/DDBJ databases">
        <authorList>
            <person name="de Groot N.N."/>
        </authorList>
    </citation>
    <scope>NUCLEOTIDE SEQUENCE [LARGE SCALE GENOMIC DNA]</scope>
    <source>
        <strain evidence="1 2">DSM 23421</strain>
    </source>
</reference>
<sequence length="79" mass="8872">MPILHNVKVPTLLLVGGDDAVVVELNRKAYIQLGSRKEMKIIKGATHLFSEPGKLEEIARLSTDWFNGSLNKNKNETQR</sequence>
<dbReference type="SUPFAM" id="SSF53474">
    <property type="entry name" value="alpha/beta-Hydrolases"/>
    <property type="match status" value="1"/>
</dbReference>
<evidence type="ECO:0008006" key="3">
    <source>
        <dbReference type="Google" id="ProtNLM"/>
    </source>
</evidence>
<dbReference type="EMBL" id="FNAO01000005">
    <property type="protein sequence ID" value="SDE43047.1"/>
    <property type="molecule type" value="Genomic_DNA"/>
</dbReference>
<dbReference type="STRING" id="641691.SAMN05421636_10540"/>